<dbReference type="AlphaFoldDB" id="W9EEB7"/>
<name>W9EEB7_9LACO</name>
<dbReference type="OrthoDB" id="8704087at2"/>
<gene>
    <name evidence="1" type="ORF">B808_674</name>
</gene>
<sequence>MLTNLIYLKVSVWDHFTISWGISSGDFVNGIQQLPQNIILINDDFASSNSYNPHSQFPTIVGQSQIREYLIGPNGNPNKWIDYQTKDHLDSLRDDEIADLLYLAHIGWPNHQRSPFSHKLGNQFVYLGGRNGFKKIYFQRFTAFTHVLELSIKRHLRNQRNSKRIFARPLFVKDLESDLLQQLIETSFTGLILAFELARESQRQFKIPILAPKANQEKVLWNTEGQLRSQTDQLGTLTYNTLTNKWSLQLQHSQEVDLNNFKIDK</sequence>
<accession>W9EEB7</accession>
<dbReference type="PATRIC" id="fig|1221538.3.peg.680"/>
<reference evidence="1 2" key="1">
    <citation type="submission" date="2012-08" db="EMBL/GenBank/DDBJ databases">
        <title>Genome sequencing of Lactobacillus florum 8D.</title>
        <authorList>
            <person name="Kim E.B."/>
            <person name="Marco M.L."/>
        </authorList>
    </citation>
    <scope>NUCLEOTIDE SEQUENCE [LARGE SCALE GENOMIC DNA]</scope>
    <source>
        <strain evidence="1 2">8D</strain>
    </source>
</reference>
<comment type="caution">
    <text evidence="1">The sequence shown here is derived from an EMBL/GenBank/DDBJ whole genome shotgun (WGS) entry which is preliminary data.</text>
</comment>
<evidence type="ECO:0000313" key="1">
    <source>
        <dbReference type="EMBL" id="ETO40402.1"/>
    </source>
</evidence>
<dbReference type="Proteomes" id="UP000019474">
    <property type="component" value="Unassembled WGS sequence"/>
</dbReference>
<dbReference type="EMBL" id="ALXG01000029">
    <property type="protein sequence ID" value="ETO40402.1"/>
    <property type="molecule type" value="Genomic_DNA"/>
</dbReference>
<organism evidence="1 2">
    <name type="scientific">Fructilactobacillus florum 8D</name>
    <dbReference type="NCBI Taxonomy" id="1221538"/>
    <lineage>
        <taxon>Bacteria</taxon>
        <taxon>Bacillati</taxon>
        <taxon>Bacillota</taxon>
        <taxon>Bacilli</taxon>
        <taxon>Lactobacillales</taxon>
        <taxon>Lactobacillaceae</taxon>
        <taxon>Fructilactobacillus</taxon>
    </lineage>
</organism>
<evidence type="ECO:0000313" key="2">
    <source>
        <dbReference type="Proteomes" id="UP000019474"/>
    </source>
</evidence>
<dbReference type="RefSeq" id="WP_035421929.1">
    <property type="nucleotide sequence ID" value="NZ_ALXG01000029.1"/>
</dbReference>
<proteinExistence type="predicted"/>
<keyword evidence="2" id="KW-1185">Reference proteome</keyword>
<protein>
    <submittedName>
        <fullName evidence="1">Uncharacterized protein</fullName>
    </submittedName>
</protein>